<organism evidence="2 3">
    <name type="scientific">Favolaschia claudopus</name>
    <dbReference type="NCBI Taxonomy" id="2862362"/>
    <lineage>
        <taxon>Eukaryota</taxon>
        <taxon>Fungi</taxon>
        <taxon>Dikarya</taxon>
        <taxon>Basidiomycota</taxon>
        <taxon>Agaricomycotina</taxon>
        <taxon>Agaricomycetes</taxon>
        <taxon>Agaricomycetidae</taxon>
        <taxon>Agaricales</taxon>
        <taxon>Marasmiineae</taxon>
        <taxon>Mycenaceae</taxon>
        <taxon>Favolaschia</taxon>
    </lineage>
</organism>
<proteinExistence type="predicted"/>
<dbReference type="Proteomes" id="UP001362999">
    <property type="component" value="Unassembled WGS sequence"/>
</dbReference>
<reference evidence="2 3" key="1">
    <citation type="journal article" date="2024" name="J Genomics">
        <title>Draft genome sequencing and assembly of Favolaschia claudopus CIRM-BRFM 2984 isolated from oak limbs.</title>
        <authorList>
            <person name="Navarro D."/>
            <person name="Drula E."/>
            <person name="Chaduli D."/>
            <person name="Cazenave R."/>
            <person name="Ahrendt S."/>
            <person name="Wang J."/>
            <person name="Lipzen A."/>
            <person name="Daum C."/>
            <person name="Barry K."/>
            <person name="Grigoriev I.V."/>
            <person name="Favel A."/>
            <person name="Rosso M.N."/>
            <person name="Martin F."/>
        </authorList>
    </citation>
    <scope>NUCLEOTIDE SEQUENCE [LARGE SCALE GENOMIC DNA]</scope>
    <source>
        <strain evidence="2 3">CIRM-BRFM 2984</strain>
    </source>
</reference>
<name>A0AAV9ZNF2_9AGAR</name>
<protein>
    <submittedName>
        <fullName evidence="2">Uncharacterized protein</fullName>
    </submittedName>
</protein>
<dbReference type="AlphaFoldDB" id="A0AAV9ZNF2"/>
<evidence type="ECO:0000256" key="1">
    <source>
        <dbReference type="SAM" id="MobiDB-lite"/>
    </source>
</evidence>
<evidence type="ECO:0000313" key="3">
    <source>
        <dbReference type="Proteomes" id="UP001362999"/>
    </source>
</evidence>
<gene>
    <name evidence="2" type="ORF">R3P38DRAFT_2805093</name>
</gene>
<accession>A0AAV9ZNF2</accession>
<keyword evidence="3" id="KW-1185">Reference proteome</keyword>
<evidence type="ECO:0000313" key="2">
    <source>
        <dbReference type="EMBL" id="KAK6988085.1"/>
    </source>
</evidence>
<feature type="region of interest" description="Disordered" evidence="1">
    <location>
        <begin position="75"/>
        <end position="106"/>
    </location>
</feature>
<comment type="caution">
    <text evidence="2">The sequence shown here is derived from an EMBL/GenBank/DDBJ whole genome shotgun (WGS) entry which is preliminary data.</text>
</comment>
<sequence length="249" mass="24984">MTEISSASAETGPSVSVDTLDAHTAAAFQTVLNALTSVSLAGADSDTVAAFQTVLDAITSFSHAHAASTGNAVADAADAHPAAPANTPPAAADARPAARANTPPAGVGAANAPPAAAAAGAAIAPRSALSPLPRWVSATVTTAPAISVPALGPNINFRTGPPWLVGELYIVVPMQHLAAIPDPPRVEGEETFWYCITQGRFVGVTVTHAVALAATRGVSGGTMKAHRSQVAALEAFNVALDYRMITVVV</sequence>
<dbReference type="EMBL" id="JAWWNJ010000126">
    <property type="protein sequence ID" value="KAK6988085.1"/>
    <property type="molecule type" value="Genomic_DNA"/>
</dbReference>